<name>A0A9X2F600_9BACT</name>
<keyword evidence="2" id="KW-1185">Reference proteome</keyword>
<accession>A0A9X2F600</accession>
<evidence type="ECO:0000313" key="1">
    <source>
        <dbReference type="EMBL" id="MCO6042872.1"/>
    </source>
</evidence>
<organism evidence="1 2">
    <name type="scientific">Aeoliella straminimaris</name>
    <dbReference type="NCBI Taxonomy" id="2954799"/>
    <lineage>
        <taxon>Bacteria</taxon>
        <taxon>Pseudomonadati</taxon>
        <taxon>Planctomycetota</taxon>
        <taxon>Planctomycetia</taxon>
        <taxon>Pirellulales</taxon>
        <taxon>Lacipirellulaceae</taxon>
        <taxon>Aeoliella</taxon>
    </lineage>
</organism>
<dbReference type="Gene3D" id="1.25.10.90">
    <property type="match status" value="1"/>
</dbReference>
<dbReference type="PANTHER" id="PTHR41291">
    <property type="entry name" value="DNA ALKYLATION REPAIR PROTEIN"/>
    <property type="match status" value="1"/>
</dbReference>
<dbReference type="InterPro" id="IPR016024">
    <property type="entry name" value="ARM-type_fold"/>
</dbReference>
<dbReference type="CDD" id="cd06561">
    <property type="entry name" value="AlkD_like"/>
    <property type="match status" value="1"/>
</dbReference>
<dbReference type="EMBL" id="JAMXLR010000012">
    <property type="protein sequence ID" value="MCO6042872.1"/>
    <property type="molecule type" value="Genomic_DNA"/>
</dbReference>
<sequence length="237" mass="25979">MNSVAEVMKALEAKGTEQTRKTFARHGAPIDQMFGVKVGDLKVIAKKIKGNQQLALDLYATGNSDAMYLAGIVADGRQMTKRQLDEWARQATWYMLADYSVAGVAAQSPHGRDLALKWMKSKQPIIASAGWSTYSLLLATLPDDELDLDEVRGLLDRVVAEIDTAKDRVPYVMNGFVISVGTYIKPLLRQAKATAKKIGKVEVDLGETACKVPLATEYIAKVESMGRVGKKRNTTKC</sequence>
<dbReference type="Pfam" id="PF08713">
    <property type="entry name" value="DNA_alkylation"/>
    <property type="match status" value="1"/>
</dbReference>
<protein>
    <submittedName>
        <fullName evidence="1">DNA alkylation repair protein</fullName>
    </submittedName>
</protein>
<gene>
    <name evidence="1" type="ORF">NG895_03025</name>
</gene>
<dbReference type="Proteomes" id="UP001155241">
    <property type="component" value="Unassembled WGS sequence"/>
</dbReference>
<evidence type="ECO:0000313" key="2">
    <source>
        <dbReference type="Proteomes" id="UP001155241"/>
    </source>
</evidence>
<dbReference type="RefSeq" id="WP_252850971.1">
    <property type="nucleotide sequence ID" value="NZ_JAMXLR010000012.1"/>
</dbReference>
<dbReference type="SUPFAM" id="SSF48371">
    <property type="entry name" value="ARM repeat"/>
    <property type="match status" value="1"/>
</dbReference>
<reference evidence="1" key="1">
    <citation type="submission" date="2022-06" db="EMBL/GenBank/DDBJ databases">
        <title>Aeoliella straminimaris, a novel planctomycete from sediments.</title>
        <authorList>
            <person name="Vitorino I.R."/>
            <person name="Lage O.M."/>
        </authorList>
    </citation>
    <scope>NUCLEOTIDE SEQUENCE</scope>
    <source>
        <strain evidence="1">ICT_H6.2</strain>
    </source>
</reference>
<dbReference type="PANTHER" id="PTHR41291:SF1">
    <property type="entry name" value="DNA ALKYLATION REPAIR PROTEIN"/>
    <property type="match status" value="1"/>
</dbReference>
<dbReference type="AlphaFoldDB" id="A0A9X2F600"/>
<dbReference type="InterPro" id="IPR014825">
    <property type="entry name" value="DNA_alkylation"/>
</dbReference>
<comment type="caution">
    <text evidence="1">The sequence shown here is derived from an EMBL/GenBank/DDBJ whole genome shotgun (WGS) entry which is preliminary data.</text>
</comment>
<proteinExistence type="predicted"/>